<dbReference type="Proteomes" id="UP000186868">
    <property type="component" value="Unassembled WGS sequence"/>
</dbReference>
<proteinExistence type="predicted"/>
<protein>
    <submittedName>
        <fullName evidence="1">Uncharacterized protein</fullName>
    </submittedName>
</protein>
<comment type="caution">
    <text evidence="1">The sequence shown here is derived from an EMBL/GenBank/DDBJ whole genome shotgun (WGS) entry which is preliminary data.</text>
</comment>
<accession>A0A1U7H8I0</accession>
<dbReference type="OrthoDB" id="515679at2"/>
<dbReference type="EMBL" id="MRCB01000039">
    <property type="protein sequence ID" value="OKH19627.1"/>
    <property type="molecule type" value="Genomic_DNA"/>
</dbReference>
<sequence length="68" mass="7877">MFFFFYSVSFSVTPNFFFQVGYSTHTREEKPVGIGDVTCRYNACSPLLRCAVKPNGPCRCEHYQPREI</sequence>
<keyword evidence="2" id="KW-1185">Reference proteome</keyword>
<evidence type="ECO:0000313" key="1">
    <source>
        <dbReference type="EMBL" id="OKH19627.1"/>
    </source>
</evidence>
<organism evidence="1 2">
    <name type="scientific">Hydrococcus rivularis NIES-593</name>
    <dbReference type="NCBI Taxonomy" id="1921803"/>
    <lineage>
        <taxon>Bacteria</taxon>
        <taxon>Bacillati</taxon>
        <taxon>Cyanobacteriota</taxon>
        <taxon>Cyanophyceae</taxon>
        <taxon>Pleurocapsales</taxon>
        <taxon>Hydrococcaceae</taxon>
        <taxon>Hydrococcus</taxon>
    </lineage>
</organism>
<dbReference type="RefSeq" id="WP_073601406.1">
    <property type="nucleotide sequence ID" value="NZ_MRCB01000039.1"/>
</dbReference>
<gene>
    <name evidence="1" type="ORF">NIES593_20760</name>
</gene>
<name>A0A1U7H8I0_9CYAN</name>
<reference evidence="1 2" key="1">
    <citation type="submission" date="2016-11" db="EMBL/GenBank/DDBJ databases">
        <title>Draft Genome Sequences of Nine Cyanobacterial Strains from Diverse Habitats.</title>
        <authorList>
            <person name="Zhu T."/>
            <person name="Hou S."/>
            <person name="Lu X."/>
            <person name="Hess W.R."/>
        </authorList>
    </citation>
    <scope>NUCLEOTIDE SEQUENCE [LARGE SCALE GENOMIC DNA]</scope>
    <source>
        <strain evidence="1 2">NIES-593</strain>
    </source>
</reference>
<dbReference type="AlphaFoldDB" id="A0A1U7H8I0"/>
<evidence type="ECO:0000313" key="2">
    <source>
        <dbReference type="Proteomes" id="UP000186868"/>
    </source>
</evidence>
<dbReference type="Pfam" id="PF20065">
    <property type="entry name" value="DUF6464"/>
    <property type="match status" value="1"/>
</dbReference>
<dbReference type="InterPro" id="IPR045589">
    <property type="entry name" value="DUF6464"/>
</dbReference>